<dbReference type="EMBL" id="AWGB01000012">
    <property type="protein sequence ID" value="ESQ92533.1"/>
    <property type="molecule type" value="Genomic_DNA"/>
</dbReference>
<gene>
    <name evidence="1" type="ORF">ABENE_07810</name>
</gene>
<keyword evidence="2" id="KW-1185">Reference proteome</keyword>
<accession>V4RMN3</accession>
<dbReference type="AlphaFoldDB" id="V4RMN3"/>
<evidence type="ECO:0000313" key="1">
    <source>
        <dbReference type="EMBL" id="ESQ92533.1"/>
    </source>
</evidence>
<reference evidence="1 2" key="1">
    <citation type="journal article" date="2014" name="Nature">
        <title>Sequential evolution of bacterial morphology by co-option of a developmental regulator.</title>
        <authorList>
            <person name="Jiang C."/>
            <person name="Brown P.J."/>
            <person name="Ducret A."/>
            <person name="Brun Y.V."/>
        </authorList>
    </citation>
    <scope>NUCLEOTIDE SEQUENCE [LARGE SCALE GENOMIC DNA]</scope>
    <source>
        <strain evidence="1 2">DSM 16100</strain>
    </source>
</reference>
<dbReference type="Proteomes" id="UP000017837">
    <property type="component" value="Unassembled WGS sequence"/>
</dbReference>
<organism evidence="1 2">
    <name type="scientific">Asticcacaulis benevestitus DSM 16100 = ATCC BAA-896</name>
    <dbReference type="NCBI Taxonomy" id="1121022"/>
    <lineage>
        <taxon>Bacteria</taxon>
        <taxon>Pseudomonadati</taxon>
        <taxon>Pseudomonadota</taxon>
        <taxon>Alphaproteobacteria</taxon>
        <taxon>Caulobacterales</taxon>
        <taxon>Caulobacteraceae</taxon>
        <taxon>Asticcacaulis</taxon>
    </lineage>
</organism>
<protein>
    <submittedName>
        <fullName evidence="1">Uncharacterized protein</fullName>
    </submittedName>
</protein>
<evidence type="ECO:0000313" key="2">
    <source>
        <dbReference type="Proteomes" id="UP000017837"/>
    </source>
</evidence>
<proteinExistence type="predicted"/>
<sequence>MFRHSFKSFWAWVTALKSRAETLPAGEARGSKGKAEFLEGYLPPDRAAPMP</sequence>
<name>V4RMN3_9CAUL</name>
<comment type="caution">
    <text evidence="1">The sequence shown here is derived from an EMBL/GenBank/DDBJ whole genome shotgun (WGS) entry which is preliminary data.</text>
</comment>